<dbReference type="GO" id="GO:0004065">
    <property type="term" value="F:arylsulfatase activity"/>
    <property type="evidence" value="ECO:0007669"/>
    <property type="project" value="UniProtKB-EC"/>
</dbReference>
<protein>
    <submittedName>
        <fullName evidence="7">Arylsulfatase</fullName>
        <ecNumber evidence="7">3.1.6.1</ecNumber>
    </submittedName>
</protein>
<feature type="domain" description="Sulfatase N-terminal" evidence="6">
    <location>
        <begin position="35"/>
        <end position="367"/>
    </location>
</feature>
<keyword evidence="4" id="KW-0325">Glycoprotein</keyword>
<name>A0A143PUZ4_LUTPR</name>
<gene>
    <name evidence="7" type="ORF">LuPra_05675</name>
</gene>
<dbReference type="InterPro" id="IPR024607">
    <property type="entry name" value="Sulfatase_CS"/>
</dbReference>
<keyword evidence="2 5" id="KW-0732">Signal</keyword>
<dbReference type="RefSeq" id="WP_110173863.1">
    <property type="nucleotide sequence ID" value="NZ_CP015136.1"/>
</dbReference>
<dbReference type="CDD" id="cd16031">
    <property type="entry name" value="G6S_like"/>
    <property type="match status" value="1"/>
</dbReference>
<dbReference type="InterPro" id="IPR000917">
    <property type="entry name" value="Sulfatase_N"/>
</dbReference>
<keyword evidence="3 7" id="KW-0378">Hydrolase</keyword>
<dbReference type="InterPro" id="IPR017850">
    <property type="entry name" value="Alkaline_phosphatase_core_sf"/>
</dbReference>
<dbReference type="OrthoDB" id="9762324at2"/>
<dbReference type="PROSITE" id="PS00149">
    <property type="entry name" value="SULFATASE_2"/>
    <property type="match status" value="1"/>
</dbReference>
<dbReference type="Pfam" id="PF00884">
    <property type="entry name" value="Sulfatase"/>
    <property type="match status" value="1"/>
</dbReference>
<evidence type="ECO:0000259" key="6">
    <source>
        <dbReference type="Pfam" id="PF00884"/>
    </source>
</evidence>
<proteinExistence type="inferred from homology"/>
<dbReference type="SUPFAM" id="SSF53649">
    <property type="entry name" value="Alkaline phosphatase-like"/>
    <property type="match status" value="1"/>
</dbReference>
<dbReference type="AlphaFoldDB" id="A0A143PUZ4"/>
<organism evidence="7 8">
    <name type="scientific">Luteitalea pratensis</name>
    <dbReference type="NCBI Taxonomy" id="1855912"/>
    <lineage>
        <taxon>Bacteria</taxon>
        <taxon>Pseudomonadati</taxon>
        <taxon>Acidobacteriota</taxon>
        <taxon>Vicinamibacteria</taxon>
        <taxon>Vicinamibacterales</taxon>
        <taxon>Vicinamibacteraceae</taxon>
        <taxon>Luteitalea</taxon>
    </lineage>
</organism>
<evidence type="ECO:0000313" key="7">
    <source>
        <dbReference type="EMBL" id="AMY12402.1"/>
    </source>
</evidence>
<feature type="signal peptide" evidence="5">
    <location>
        <begin position="1"/>
        <end position="29"/>
    </location>
</feature>
<evidence type="ECO:0000256" key="4">
    <source>
        <dbReference type="ARBA" id="ARBA00023180"/>
    </source>
</evidence>
<dbReference type="PANTHER" id="PTHR43108:SF8">
    <property type="entry name" value="SD21168P"/>
    <property type="match status" value="1"/>
</dbReference>
<feature type="chain" id="PRO_5007512012" evidence="5">
    <location>
        <begin position="30"/>
        <end position="504"/>
    </location>
</feature>
<dbReference type="Gene3D" id="3.40.720.10">
    <property type="entry name" value="Alkaline Phosphatase, subunit A"/>
    <property type="match status" value="1"/>
</dbReference>
<dbReference type="EMBL" id="CP015136">
    <property type="protein sequence ID" value="AMY12402.1"/>
    <property type="molecule type" value="Genomic_DNA"/>
</dbReference>
<sequence precursor="true">MTSRLLLLVFARLALAVLALAPCASLAQAQATRPRNIVFILADDHRYDALGVMGHPLARTPNMDALAKGGAHMRNAFVTTALCSPSRASILTGTYAHTHGVVDNFTPIPPVLPNVGQQLKTAGYQTALIGKWHIGNEDDAPQPGFDHWVSFRGQGEYLPRAGATMLNVDGKRVPQKGYITDELTDYAIEWLGKTSRDKPFFLYLSHKGVHADFVPADRHKGSLKDVPVPTPATMAPEAAVAGKFPTWVRNQRNSWHGVEYPYHSSLDVAEYYRRYMETLRAVDDSVGRVVAWLRETGQLENTLVIYMGDNGFAFGEHGLIDKRTAFDWSMRVPMIVYAPGLVAPGQQINRLVANIDIAPTMLDLAGVARPSHMQGMSMLPLLRDATTPWRDTLLYEYYWEWSFPQTPTQFALRGEKYKYVFTHGVWDADMFFDLQADPQEAHNLADDPAQQKTIAAMRAQLFETLEKTGGLTIPLYMPRLGQMRLRNPEGSKAQPFPDAFVKKP</sequence>
<dbReference type="KEGG" id="abac:LuPra_05675"/>
<dbReference type="STRING" id="1855912.LuPra_05675"/>
<dbReference type="PANTHER" id="PTHR43108">
    <property type="entry name" value="N-ACETYLGLUCOSAMINE-6-SULFATASE FAMILY MEMBER"/>
    <property type="match status" value="1"/>
</dbReference>
<evidence type="ECO:0000256" key="1">
    <source>
        <dbReference type="ARBA" id="ARBA00008779"/>
    </source>
</evidence>
<reference evidence="7" key="1">
    <citation type="journal article" date="2016" name="Genome Announc.">
        <title>First Complete Genome Sequence of a Subdivision 6 Acidobacterium Strain.</title>
        <authorList>
            <person name="Huang S."/>
            <person name="Vieira S."/>
            <person name="Bunk B."/>
            <person name="Riedel T."/>
            <person name="Sproer C."/>
            <person name="Overmann J."/>
        </authorList>
    </citation>
    <scope>NUCLEOTIDE SEQUENCE [LARGE SCALE GENOMIC DNA]</scope>
    <source>
        <strain evidence="7">DSM 100886</strain>
    </source>
</reference>
<comment type="similarity">
    <text evidence="1">Belongs to the sulfatase family.</text>
</comment>
<evidence type="ECO:0000256" key="2">
    <source>
        <dbReference type="ARBA" id="ARBA00022729"/>
    </source>
</evidence>
<dbReference type="PATRIC" id="fig|1813736.3.peg.5963"/>
<keyword evidence="8" id="KW-1185">Reference proteome</keyword>
<evidence type="ECO:0000256" key="5">
    <source>
        <dbReference type="SAM" id="SignalP"/>
    </source>
</evidence>
<dbReference type="Proteomes" id="UP000076079">
    <property type="component" value="Chromosome"/>
</dbReference>
<evidence type="ECO:0000256" key="3">
    <source>
        <dbReference type="ARBA" id="ARBA00022801"/>
    </source>
</evidence>
<accession>A0A143PUZ4</accession>
<dbReference type="PROSITE" id="PS00523">
    <property type="entry name" value="SULFATASE_1"/>
    <property type="match status" value="1"/>
</dbReference>
<evidence type="ECO:0000313" key="8">
    <source>
        <dbReference type="Proteomes" id="UP000076079"/>
    </source>
</evidence>
<dbReference type="EC" id="3.1.6.1" evidence="7"/>